<gene>
    <name evidence="2" type="ORF">E2562_002803</name>
</gene>
<dbReference type="Proteomes" id="UP000479710">
    <property type="component" value="Unassembled WGS sequence"/>
</dbReference>
<reference evidence="2 3" key="1">
    <citation type="submission" date="2019-11" db="EMBL/GenBank/DDBJ databases">
        <title>Whole genome sequence of Oryza granulata.</title>
        <authorList>
            <person name="Li W."/>
        </authorList>
    </citation>
    <scope>NUCLEOTIDE SEQUENCE [LARGE SCALE GENOMIC DNA]</scope>
    <source>
        <strain evidence="3">cv. Menghai</strain>
        <tissue evidence="2">Leaf</tissue>
    </source>
</reference>
<comment type="caution">
    <text evidence="2">The sequence shown here is derived from an EMBL/GenBank/DDBJ whole genome shotgun (WGS) entry which is preliminary data.</text>
</comment>
<evidence type="ECO:0000313" key="3">
    <source>
        <dbReference type="Proteomes" id="UP000479710"/>
    </source>
</evidence>
<feature type="region of interest" description="Disordered" evidence="1">
    <location>
        <begin position="1"/>
        <end position="86"/>
    </location>
</feature>
<dbReference type="AlphaFoldDB" id="A0A6G1BRG0"/>
<sequence length="144" mass="15942">MDRASEELERRSRYLSSLVRRTKLADPPEPEPEPEPERERDVVPKLAAEPSAGEGKGGKVVEARGEKEVKELEEEKATKGEGNGEERKVAVRVRAADMPPALQRRAIRVALEASAAMPRIDSKRLALALKKVSSYAEHIVSSYN</sequence>
<dbReference type="EMBL" id="SPHZ02000011">
    <property type="protein sequence ID" value="KAF0890426.1"/>
    <property type="molecule type" value="Genomic_DNA"/>
</dbReference>
<evidence type="ECO:0000313" key="2">
    <source>
        <dbReference type="EMBL" id="KAF0890426.1"/>
    </source>
</evidence>
<protein>
    <submittedName>
        <fullName evidence="2">Uncharacterized protein</fullName>
    </submittedName>
</protein>
<keyword evidence="3" id="KW-1185">Reference proteome</keyword>
<accession>A0A6G1BRG0</accession>
<evidence type="ECO:0000256" key="1">
    <source>
        <dbReference type="SAM" id="MobiDB-lite"/>
    </source>
</evidence>
<name>A0A6G1BRG0_9ORYZ</name>
<dbReference type="OrthoDB" id="696831at2759"/>
<feature type="compositionally biased region" description="Basic and acidic residues" evidence="1">
    <location>
        <begin position="56"/>
        <end position="86"/>
    </location>
</feature>
<feature type="compositionally biased region" description="Basic and acidic residues" evidence="1">
    <location>
        <begin position="1"/>
        <end position="12"/>
    </location>
</feature>
<organism evidence="2 3">
    <name type="scientific">Oryza meyeriana var. granulata</name>
    <dbReference type="NCBI Taxonomy" id="110450"/>
    <lineage>
        <taxon>Eukaryota</taxon>
        <taxon>Viridiplantae</taxon>
        <taxon>Streptophyta</taxon>
        <taxon>Embryophyta</taxon>
        <taxon>Tracheophyta</taxon>
        <taxon>Spermatophyta</taxon>
        <taxon>Magnoliopsida</taxon>
        <taxon>Liliopsida</taxon>
        <taxon>Poales</taxon>
        <taxon>Poaceae</taxon>
        <taxon>BOP clade</taxon>
        <taxon>Oryzoideae</taxon>
        <taxon>Oryzeae</taxon>
        <taxon>Oryzinae</taxon>
        <taxon>Oryza</taxon>
        <taxon>Oryza meyeriana</taxon>
    </lineage>
</organism>
<proteinExistence type="predicted"/>